<keyword evidence="4" id="KW-1185">Reference proteome</keyword>
<dbReference type="EMBL" id="FOUR01000002">
    <property type="protein sequence ID" value="SFM71684.1"/>
    <property type="molecule type" value="Genomic_DNA"/>
</dbReference>
<name>A0A1I4T4J9_9GAMM</name>
<dbReference type="Proteomes" id="UP000199339">
    <property type="component" value="Unassembled WGS sequence"/>
</dbReference>
<feature type="region of interest" description="Disordered" evidence="1">
    <location>
        <begin position="100"/>
        <end position="157"/>
    </location>
</feature>
<dbReference type="RefSeq" id="WP_091999657.1">
    <property type="nucleotide sequence ID" value="NZ_FOUR01000002.1"/>
</dbReference>
<keyword evidence="2" id="KW-1133">Transmembrane helix</keyword>
<organism evidence="3 4">
    <name type="scientific">Marinobacter pelagius</name>
    <dbReference type="NCBI Taxonomy" id="379482"/>
    <lineage>
        <taxon>Bacteria</taxon>
        <taxon>Pseudomonadati</taxon>
        <taxon>Pseudomonadota</taxon>
        <taxon>Gammaproteobacteria</taxon>
        <taxon>Pseudomonadales</taxon>
        <taxon>Marinobacteraceae</taxon>
        <taxon>Marinobacter</taxon>
    </lineage>
</organism>
<evidence type="ECO:0000313" key="3">
    <source>
        <dbReference type="EMBL" id="SFM71684.1"/>
    </source>
</evidence>
<proteinExistence type="predicted"/>
<gene>
    <name evidence="3" type="ORF">SAMN04487961_1000</name>
</gene>
<protein>
    <submittedName>
        <fullName evidence="3">Uncharacterized protein</fullName>
    </submittedName>
</protein>
<evidence type="ECO:0000256" key="1">
    <source>
        <dbReference type="SAM" id="MobiDB-lite"/>
    </source>
</evidence>
<feature type="transmembrane region" description="Helical" evidence="2">
    <location>
        <begin position="12"/>
        <end position="34"/>
    </location>
</feature>
<accession>A0A1I4T4J9</accession>
<sequence>MISEAIKAKLAPWVIGGALVLLGILAGTIAWLMAERDQLLADVAKMGQALNQAKVTNAENQNRIDELQADIQWRDQKALERQQRQRQQARQLAAVQSELEEALKDAPCSGPDYLWPDAVFERMREDTVSDEDGSGPAGSASPVPGTNTDPGTAKPAN</sequence>
<evidence type="ECO:0000313" key="4">
    <source>
        <dbReference type="Proteomes" id="UP000199339"/>
    </source>
</evidence>
<evidence type="ECO:0000256" key="2">
    <source>
        <dbReference type="SAM" id="Phobius"/>
    </source>
</evidence>
<dbReference type="AlphaFoldDB" id="A0A1I4T4J9"/>
<keyword evidence="2" id="KW-0812">Transmembrane</keyword>
<reference evidence="4" key="1">
    <citation type="submission" date="2016-10" db="EMBL/GenBank/DDBJ databases">
        <authorList>
            <person name="Varghese N."/>
            <person name="Submissions S."/>
        </authorList>
    </citation>
    <scope>NUCLEOTIDE SEQUENCE [LARGE SCALE GENOMIC DNA]</scope>
    <source>
        <strain evidence="4">CGMCC 1.6775</strain>
    </source>
</reference>
<keyword evidence="2" id="KW-0472">Membrane</keyword>